<feature type="transmembrane region" description="Helical" evidence="1">
    <location>
        <begin position="12"/>
        <end position="34"/>
    </location>
</feature>
<keyword evidence="1" id="KW-0472">Membrane</keyword>
<gene>
    <name evidence="2" type="ORF">M440DRAFT_178561</name>
</gene>
<keyword evidence="1" id="KW-1133">Transmembrane helix</keyword>
<dbReference type="EMBL" id="KZ679127">
    <property type="protein sequence ID" value="PTB80052.1"/>
    <property type="molecule type" value="Genomic_DNA"/>
</dbReference>
<dbReference type="AlphaFoldDB" id="A0A2T4CEU6"/>
<reference evidence="2 3" key="1">
    <citation type="submission" date="2016-07" db="EMBL/GenBank/DDBJ databases">
        <title>Multiple horizontal gene transfer events from other fungi enriched the ability of initially mycotrophic Trichoderma (Ascomycota) to feed on dead plant biomass.</title>
        <authorList>
            <consortium name="DOE Joint Genome Institute"/>
            <person name="Aerts A."/>
            <person name="Atanasova L."/>
            <person name="Chenthamara K."/>
            <person name="Zhang J."/>
            <person name="Grujic M."/>
            <person name="Henrissat B."/>
            <person name="Kuo A."/>
            <person name="Salamov A."/>
            <person name="Lipzen A."/>
            <person name="Labutti K."/>
            <person name="Barry K."/>
            <person name="Miao Y."/>
            <person name="Rahimi M.J."/>
            <person name="Shen Q."/>
            <person name="Grigoriev I.V."/>
            <person name="Kubicek C.P."/>
            <person name="Druzhinina I.S."/>
        </authorList>
    </citation>
    <scope>NUCLEOTIDE SEQUENCE [LARGE SCALE GENOMIC DNA]</scope>
    <source>
        <strain evidence="2 3">ATCC 18648</strain>
    </source>
</reference>
<evidence type="ECO:0000313" key="2">
    <source>
        <dbReference type="EMBL" id="PTB80052.1"/>
    </source>
</evidence>
<name>A0A2T4CEU6_TRILO</name>
<evidence type="ECO:0000256" key="1">
    <source>
        <dbReference type="SAM" id="Phobius"/>
    </source>
</evidence>
<evidence type="ECO:0000313" key="3">
    <source>
        <dbReference type="Proteomes" id="UP000240760"/>
    </source>
</evidence>
<sequence length="63" mass="7079">MFHDHWSRYDMIIYLTLTIGSLNAGLVSSGQLILPSGPQVKADKHTTWQKANIRKTTLVQPCP</sequence>
<accession>A0A2T4CEU6</accession>
<proteinExistence type="predicted"/>
<organism evidence="2 3">
    <name type="scientific">Trichoderma longibrachiatum ATCC 18648</name>
    <dbReference type="NCBI Taxonomy" id="983965"/>
    <lineage>
        <taxon>Eukaryota</taxon>
        <taxon>Fungi</taxon>
        <taxon>Dikarya</taxon>
        <taxon>Ascomycota</taxon>
        <taxon>Pezizomycotina</taxon>
        <taxon>Sordariomycetes</taxon>
        <taxon>Hypocreomycetidae</taxon>
        <taxon>Hypocreales</taxon>
        <taxon>Hypocreaceae</taxon>
        <taxon>Trichoderma</taxon>
    </lineage>
</organism>
<dbReference type="Proteomes" id="UP000240760">
    <property type="component" value="Unassembled WGS sequence"/>
</dbReference>
<keyword evidence="3" id="KW-1185">Reference proteome</keyword>
<keyword evidence="1" id="KW-0812">Transmembrane</keyword>
<protein>
    <submittedName>
        <fullName evidence="2">Uncharacterized protein</fullName>
    </submittedName>
</protein>